<accession>A0A290S2J7</accession>
<proteinExistence type="predicted"/>
<name>A0A290S2J7_9GAMM</name>
<sequence length="42" mass="4429">MISTSTITSDSTIESISPVGVATSAFEKTELVKAINKLIVVF</sequence>
<evidence type="ECO:0000313" key="2">
    <source>
        <dbReference type="Proteomes" id="UP000016505"/>
    </source>
</evidence>
<organism evidence="1 2">
    <name type="scientific">Pseudoalteromonas arctica A 37-1-2</name>
    <dbReference type="NCBI Taxonomy" id="1117313"/>
    <lineage>
        <taxon>Bacteria</taxon>
        <taxon>Pseudomonadati</taxon>
        <taxon>Pseudomonadota</taxon>
        <taxon>Gammaproteobacteria</taxon>
        <taxon>Alteromonadales</taxon>
        <taxon>Pseudoalteromonadaceae</taxon>
        <taxon>Pseudoalteromonas</taxon>
    </lineage>
</organism>
<protein>
    <submittedName>
        <fullName evidence="1">Uncharacterized protein</fullName>
    </submittedName>
</protein>
<dbReference type="KEGG" id="part:PARC_a1092"/>
<reference evidence="1 2" key="1">
    <citation type="journal article" date="2012" name="J. Bacteriol.">
        <title>Genome sequences of type strains of seven species of the marine bacterium Pseudoalteromonas.</title>
        <authorList>
            <person name="Xie B.B."/>
            <person name="Shu Y.L."/>
            <person name="Qin Q.L."/>
            <person name="Rong J.C."/>
            <person name="Zhang X.Y."/>
            <person name="Chen X.L."/>
            <person name="Shi M."/>
            <person name="He H.L."/>
            <person name="Zhou B.C."/>
            <person name="Zhang Y.Z."/>
        </authorList>
    </citation>
    <scope>NUCLEOTIDE SEQUENCE [LARGE SCALE GENOMIC DNA]</scope>
    <source>
        <strain evidence="1 2">A 37-1-2</strain>
    </source>
</reference>
<dbReference type="Proteomes" id="UP000016505">
    <property type="component" value="Chromosome I"/>
</dbReference>
<dbReference type="AlphaFoldDB" id="A0A290S2J7"/>
<gene>
    <name evidence="1" type="ORF">PARC_a1092</name>
</gene>
<evidence type="ECO:0000313" key="1">
    <source>
        <dbReference type="EMBL" id="ATC85747.1"/>
    </source>
</evidence>
<dbReference type="EMBL" id="CP011025">
    <property type="protein sequence ID" value="ATC85747.1"/>
    <property type="molecule type" value="Genomic_DNA"/>
</dbReference>